<sequence length="56" mass="6088">DQATTVLHEMTHAPGVYRPGTQDVGYGYSLARRLSATQALRNADTFALYANDLDAC</sequence>
<gene>
    <name evidence="1" type="ORF">LTS18_009764</name>
</gene>
<evidence type="ECO:0000313" key="2">
    <source>
        <dbReference type="Proteomes" id="UP001186974"/>
    </source>
</evidence>
<dbReference type="Proteomes" id="UP001186974">
    <property type="component" value="Unassembled WGS sequence"/>
</dbReference>
<protein>
    <submittedName>
        <fullName evidence="1">Uncharacterized protein</fullName>
    </submittedName>
</protein>
<name>A0ACC3DX38_9PEZI</name>
<keyword evidence="2" id="KW-1185">Reference proteome</keyword>
<reference evidence="1" key="1">
    <citation type="submission" date="2024-09" db="EMBL/GenBank/DDBJ databases">
        <title>Black Yeasts Isolated from many extreme environments.</title>
        <authorList>
            <person name="Coleine C."/>
            <person name="Stajich J.E."/>
            <person name="Selbmann L."/>
        </authorList>
    </citation>
    <scope>NUCLEOTIDE SEQUENCE</scope>
    <source>
        <strain evidence="1">CCFEE 5737</strain>
    </source>
</reference>
<dbReference type="EMBL" id="JAWDJW010000267">
    <property type="protein sequence ID" value="KAK3081150.1"/>
    <property type="molecule type" value="Genomic_DNA"/>
</dbReference>
<comment type="caution">
    <text evidence="1">The sequence shown here is derived from an EMBL/GenBank/DDBJ whole genome shotgun (WGS) entry which is preliminary data.</text>
</comment>
<evidence type="ECO:0000313" key="1">
    <source>
        <dbReference type="EMBL" id="KAK3081150.1"/>
    </source>
</evidence>
<feature type="non-terminal residue" evidence="1">
    <location>
        <position position="1"/>
    </location>
</feature>
<proteinExistence type="predicted"/>
<accession>A0ACC3DX38</accession>
<organism evidence="1 2">
    <name type="scientific">Coniosporium uncinatum</name>
    <dbReference type="NCBI Taxonomy" id="93489"/>
    <lineage>
        <taxon>Eukaryota</taxon>
        <taxon>Fungi</taxon>
        <taxon>Dikarya</taxon>
        <taxon>Ascomycota</taxon>
        <taxon>Pezizomycotina</taxon>
        <taxon>Dothideomycetes</taxon>
        <taxon>Dothideomycetes incertae sedis</taxon>
        <taxon>Coniosporium</taxon>
    </lineage>
</organism>